<feature type="region of interest" description="Disordered" evidence="1">
    <location>
        <begin position="1"/>
        <end position="441"/>
    </location>
</feature>
<gene>
    <name evidence="2" type="ORF">CCACVL1_08207</name>
</gene>
<feature type="compositionally biased region" description="Low complexity" evidence="1">
    <location>
        <begin position="1"/>
        <end position="14"/>
    </location>
</feature>
<evidence type="ECO:0000313" key="2">
    <source>
        <dbReference type="EMBL" id="OMO88781.1"/>
    </source>
</evidence>
<keyword evidence="3" id="KW-1185">Reference proteome</keyword>
<feature type="compositionally biased region" description="Polar residues" evidence="1">
    <location>
        <begin position="298"/>
        <end position="309"/>
    </location>
</feature>
<feature type="compositionally biased region" description="Basic and acidic residues" evidence="1">
    <location>
        <begin position="431"/>
        <end position="441"/>
    </location>
</feature>
<proteinExistence type="predicted"/>
<accession>A0A1R3J1S8</accession>
<protein>
    <submittedName>
        <fullName evidence="2">Uncharacterized protein</fullName>
    </submittedName>
</protein>
<organism evidence="2 3">
    <name type="scientific">Corchorus capsularis</name>
    <name type="common">Jute</name>
    <dbReference type="NCBI Taxonomy" id="210143"/>
    <lineage>
        <taxon>Eukaryota</taxon>
        <taxon>Viridiplantae</taxon>
        <taxon>Streptophyta</taxon>
        <taxon>Embryophyta</taxon>
        <taxon>Tracheophyta</taxon>
        <taxon>Spermatophyta</taxon>
        <taxon>Magnoliopsida</taxon>
        <taxon>eudicotyledons</taxon>
        <taxon>Gunneridae</taxon>
        <taxon>Pentapetalae</taxon>
        <taxon>rosids</taxon>
        <taxon>malvids</taxon>
        <taxon>Malvales</taxon>
        <taxon>Malvaceae</taxon>
        <taxon>Grewioideae</taxon>
        <taxon>Apeibeae</taxon>
        <taxon>Corchorus</taxon>
    </lineage>
</organism>
<dbReference type="EMBL" id="AWWV01008914">
    <property type="protein sequence ID" value="OMO88781.1"/>
    <property type="molecule type" value="Genomic_DNA"/>
</dbReference>
<dbReference type="Gramene" id="OMO88781">
    <property type="protein sequence ID" value="OMO88781"/>
    <property type="gene ID" value="CCACVL1_08207"/>
</dbReference>
<evidence type="ECO:0000256" key="1">
    <source>
        <dbReference type="SAM" id="MobiDB-lite"/>
    </source>
</evidence>
<feature type="compositionally biased region" description="Basic and acidic residues" evidence="1">
    <location>
        <begin position="37"/>
        <end position="46"/>
    </location>
</feature>
<feature type="compositionally biased region" description="Basic and acidic residues" evidence="1">
    <location>
        <begin position="114"/>
        <end position="126"/>
    </location>
</feature>
<name>A0A1R3J1S8_COCAP</name>
<feature type="compositionally biased region" description="Basic and acidic residues" evidence="1">
    <location>
        <begin position="387"/>
        <end position="400"/>
    </location>
</feature>
<feature type="compositionally biased region" description="Basic residues" evidence="1">
    <location>
        <begin position="355"/>
        <end position="364"/>
    </location>
</feature>
<comment type="caution">
    <text evidence="2">The sequence shown here is derived from an EMBL/GenBank/DDBJ whole genome shotgun (WGS) entry which is preliminary data.</text>
</comment>
<feature type="compositionally biased region" description="Basic and acidic residues" evidence="1">
    <location>
        <begin position="56"/>
        <end position="72"/>
    </location>
</feature>
<dbReference type="AlphaFoldDB" id="A0A1R3J1S8"/>
<sequence length="441" mass="47459">MSSLSLPPAPSAVSPEEDDLLHRSTKRFKDQTTTMEVESRPAHRTSEILPCSQVEGNDHHLVHRTYRDKECCRSNSTTSNQPPPNQPPSSGVDSGKEGEGFGPWMVVSRRRRKEKDNAGKETKQGENLEVGPKNGPVSVQGKGPGTTIGRKGKGGSNGKIGPAKFESTLRKGESSSTLEQRATVVNAGVLLNSDKTSHPRALASDKSSAFFDPQPSSTTSALPNPRIESKLGREIAEALTNLEKAKSISSKSDYDVTKGDGRPEFPLPSGKQVLVRTRSSEVPLSSEPNDPPSLRTDPGQSDLAQTHCSHQYDQDRGLLTPLDTIPNGSGGDRGRSLRGSQKQDPDRSSRGGVSRGKRGSRSAHSRSLDNPLDEKGNFPTRTPILESNRDPKGGDGDARYRAILHRARVQSDGIQCGDSSSPPRGSQLAVENERRNSDGNA</sequence>
<feature type="compositionally biased region" description="Basic and acidic residues" evidence="1">
    <location>
        <begin position="227"/>
        <end position="236"/>
    </location>
</feature>
<dbReference type="Proteomes" id="UP000188268">
    <property type="component" value="Unassembled WGS sequence"/>
</dbReference>
<feature type="compositionally biased region" description="Basic and acidic residues" evidence="1">
    <location>
        <begin position="252"/>
        <end position="263"/>
    </location>
</feature>
<reference evidence="2 3" key="1">
    <citation type="submission" date="2013-09" db="EMBL/GenBank/DDBJ databases">
        <title>Corchorus capsularis genome sequencing.</title>
        <authorList>
            <person name="Alam M."/>
            <person name="Haque M.S."/>
            <person name="Islam M.S."/>
            <person name="Emdad E.M."/>
            <person name="Islam M.M."/>
            <person name="Ahmed B."/>
            <person name="Halim A."/>
            <person name="Hossen Q.M.M."/>
            <person name="Hossain M.Z."/>
            <person name="Ahmed R."/>
            <person name="Khan M.M."/>
            <person name="Islam R."/>
            <person name="Rashid M.M."/>
            <person name="Khan S.A."/>
            <person name="Rahman M.S."/>
            <person name="Alam M."/>
        </authorList>
    </citation>
    <scope>NUCLEOTIDE SEQUENCE [LARGE SCALE GENOMIC DNA]</scope>
    <source>
        <strain evidence="3">cv. CVL-1</strain>
        <tissue evidence="2">Whole seedling</tissue>
    </source>
</reference>
<evidence type="ECO:0000313" key="3">
    <source>
        <dbReference type="Proteomes" id="UP000188268"/>
    </source>
</evidence>